<dbReference type="GeneID" id="63804344"/>
<protein>
    <recommendedName>
        <fullName evidence="3">F-box domain-containing protein</fullName>
    </recommendedName>
</protein>
<accession>A0A1Y1W8W7</accession>
<gene>
    <name evidence="1" type="ORF">DL89DRAFT_267872</name>
</gene>
<name>A0A1Y1W8W7_9FUNG</name>
<dbReference type="SUPFAM" id="SSF52047">
    <property type="entry name" value="RNI-like"/>
    <property type="match status" value="1"/>
</dbReference>
<dbReference type="RefSeq" id="XP_040743384.1">
    <property type="nucleotide sequence ID" value="XM_040887696.1"/>
</dbReference>
<dbReference type="InterPro" id="IPR032675">
    <property type="entry name" value="LRR_dom_sf"/>
</dbReference>
<evidence type="ECO:0000313" key="2">
    <source>
        <dbReference type="Proteomes" id="UP000193922"/>
    </source>
</evidence>
<reference evidence="1 2" key="1">
    <citation type="submission" date="2016-07" db="EMBL/GenBank/DDBJ databases">
        <title>Pervasive Adenine N6-methylation of Active Genes in Fungi.</title>
        <authorList>
            <consortium name="DOE Joint Genome Institute"/>
            <person name="Mondo S.J."/>
            <person name="Dannebaum R.O."/>
            <person name="Kuo R.C."/>
            <person name="Labutti K."/>
            <person name="Haridas S."/>
            <person name="Kuo A."/>
            <person name="Salamov A."/>
            <person name="Ahrendt S.R."/>
            <person name="Lipzen A."/>
            <person name="Sullivan W."/>
            <person name="Andreopoulos W.B."/>
            <person name="Clum A."/>
            <person name="Lindquist E."/>
            <person name="Daum C."/>
            <person name="Ramamoorthy G.K."/>
            <person name="Gryganskyi A."/>
            <person name="Culley D."/>
            <person name="Magnuson J.K."/>
            <person name="James T.Y."/>
            <person name="O'Malley M.A."/>
            <person name="Stajich J.E."/>
            <person name="Spatafora J.W."/>
            <person name="Visel A."/>
            <person name="Grigoriev I.V."/>
        </authorList>
    </citation>
    <scope>NUCLEOTIDE SEQUENCE [LARGE SCALE GENOMIC DNA]</scope>
    <source>
        <strain evidence="1 2">ATCC 12442</strain>
    </source>
</reference>
<dbReference type="Proteomes" id="UP000193922">
    <property type="component" value="Unassembled WGS sequence"/>
</dbReference>
<evidence type="ECO:0008006" key="3">
    <source>
        <dbReference type="Google" id="ProtNLM"/>
    </source>
</evidence>
<proteinExistence type="predicted"/>
<dbReference type="OrthoDB" id="5529877at2759"/>
<organism evidence="1 2">
    <name type="scientific">Linderina pennispora</name>
    <dbReference type="NCBI Taxonomy" id="61395"/>
    <lineage>
        <taxon>Eukaryota</taxon>
        <taxon>Fungi</taxon>
        <taxon>Fungi incertae sedis</taxon>
        <taxon>Zoopagomycota</taxon>
        <taxon>Kickxellomycotina</taxon>
        <taxon>Kickxellomycetes</taxon>
        <taxon>Kickxellales</taxon>
        <taxon>Kickxellaceae</taxon>
        <taxon>Linderina</taxon>
    </lineage>
</organism>
<evidence type="ECO:0000313" key="1">
    <source>
        <dbReference type="EMBL" id="ORX69696.1"/>
    </source>
</evidence>
<keyword evidence="2" id="KW-1185">Reference proteome</keyword>
<comment type="caution">
    <text evidence="1">The sequence shown here is derived from an EMBL/GenBank/DDBJ whole genome shotgun (WGS) entry which is preliminary data.</text>
</comment>
<dbReference type="EMBL" id="MCFD01000007">
    <property type="protein sequence ID" value="ORX69696.1"/>
    <property type="molecule type" value="Genomic_DNA"/>
</dbReference>
<sequence>MEAIAQHPPLLILEHIIHYLLPEFLNDSYDKEAIYDVSKPLTRVCRSWRQFFLSYAFRYVHVGTQFKPSLKLAYALGTCDLTKEVIVMFKTATIFNGSALIQLRQCTPAETLFPHIEVLSFTFTGKRGKLKQDDKLQPIHIFTDELMHIFPDISSVKVIRDGEASQSWSPYHSHKLLERLLTGRSAIDCTGYVLNAALPFSQSSTPLQSLVTSGSTKTKQVFTFIRRNWQSLQRLDLDLSAPNLVEHIVSDSDGTTVTYPELHKLRLKTCEQDATTASRPSFDGMPFPALKSLVVHGIYPFSDDTLLRGSGDSLEFLDMCMSESDIDMFIEAGILDEGRFKALQCARLGELFEWPSQVYGNRVSRILGAFHRTPVIDLSDGFNFNYSVLQSRVDSFAPTLRVLDIPGVRCTYEQILELIGSLPLIHKLDVTCAKSVDLGDANYDTELMELADKERLVSWDAKSHFGCVYLDMNTRPIAGASGPPLSLTLKEFHLRVDRGAGWLQAVRLAVILALRCPSILSFPKFFANGVTLFRSHLVEMGPFVQLADYLSRDRT</sequence>
<dbReference type="AlphaFoldDB" id="A0A1Y1W8W7"/>
<dbReference type="Gene3D" id="3.80.10.10">
    <property type="entry name" value="Ribonuclease Inhibitor"/>
    <property type="match status" value="1"/>
</dbReference>